<evidence type="ECO:0000313" key="1">
    <source>
        <dbReference type="EMBL" id="RMZ95170.1"/>
    </source>
</evidence>
<dbReference type="AlphaFoldDB" id="A0A3M7P8T0"/>
<keyword evidence="2" id="KW-1185">Reference proteome</keyword>
<reference evidence="1 2" key="1">
    <citation type="journal article" date="2018" name="Sci. Rep.">
        <title>Genomic signatures of local adaptation to the degree of environmental predictability in rotifers.</title>
        <authorList>
            <person name="Franch-Gras L."/>
            <person name="Hahn C."/>
            <person name="Garcia-Roger E.M."/>
            <person name="Carmona M.J."/>
            <person name="Serra M."/>
            <person name="Gomez A."/>
        </authorList>
    </citation>
    <scope>NUCLEOTIDE SEQUENCE [LARGE SCALE GENOMIC DNA]</scope>
    <source>
        <strain evidence="1">HYR1</strain>
    </source>
</reference>
<protein>
    <submittedName>
        <fullName evidence="1">Uncharacterized protein</fullName>
    </submittedName>
</protein>
<gene>
    <name evidence="1" type="ORF">BpHYR1_018314</name>
</gene>
<proteinExistence type="predicted"/>
<comment type="caution">
    <text evidence="1">The sequence shown here is derived from an EMBL/GenBank/DDBJ whole genome shotgun (WGS) entry which is preliminary data.</text>
</comment>
<accession>A0A3M7P8T0</accession>
<feature type="non-terminal residue" evidence="1">
    <location>
        <position position="70"/>
    </location>
</feature>
<organism evidence="1 2">
    <name type="scientific">Brachionus plicatilis</name>
    <name type="common">Marine rotifer</name>
    <name type="synonym">Brachionus muelleri</name>
    <dbReference type="NCBI Taxonomy" id="10195"/>
    <lineage>
        <taxon>Eukaryota</taxon>
        <taxon>Metazoa</taxon>
        <taxon>Spiralia</taxon>
        <taxon>Gnathifera</taxon>
        <taxon>Rotifera</taxon>
        <taxon>Eurotatoria</taxon>
        <taxon>Monogononta</taxon>
        <taxon>Pseudotrocha</taxon>
        <taxon>Ploima</taxon>
        <taxon>Brachionidae</taxon>
        <taxon>Brachionus</taxon>
    </lineage>
</organism>
<dbReference type="EMBL" id="REGN01012536">
    <property type="protein sequence ID" value="RMZ95170.1"/>
    <property type="molecule type" value="Genomic_DNA"/>
</dbReference>
<sequence length="70" mass="8136">MPSKVLTHNRVISGIDLYQKRRRSEPTAALNRNSRMVQSSRTICTNWTVATYRTVPTVPYQPYRTNRTVP</sequence>
<name>A0A3M7P8T0_BRAPC</name>
<evidence type="ECO:0000313" key="2">
    <source>
        <dbReference type="Proteomes" id="UP000276133"/>
    </source>
</evidence>
<dbReference type="Proteomes" id="UP000276133">
    <property type="component" value="Unassembled WGS sequence"/>
</dbReference>